<comment type="caution">
    <text evidence="1">The sequence shown here is derived from an EMBL/GenBank/DDBJ whole genome shotgun (WGS) entry which is preliminary data.</text>
</comment>
<dbReference type="RefSeq" id="WP_371163676.1">
    <property type="nucleotide sequence ID" value="NZ_JBEDNY010000012.1"/>
</dbReference>
<dbReference type="EMBL" id="JBEDNY010000012">
    <property type="protein sequence ID" value="MEZ3165703.1"/>
    <property type="molecule type" value="Genomic_DNA"/>
</dbReference>
<evidence type="ECO:0008006" key="3">
    <source>
        <dbReference type="Google" id="ProtNLM"/>
    </source>
</evidence>
<sequence>MATNADPVRSLSRKIAGGTHVGFARPWRGEQYAEHKERFFRYVRQNRYEGKPTQIQEAVSAVYGGDYDTTQYNRLMRLAKRCDWFVVDSDAYPPQVEVTPDCFRVGGLESAVSVSAKDTPSCDSDLQSAEIEETGDESRQYPRDRIQSILGKRVRLDSGKYEDKHDYRQELLRELATYRSQIDGKYSYLKRKHAINGLPDYLALPYTTRFNDAEKAASIQRGFTGALETSARRFDVGAMVSLTVDGNRFETNADALEAATKAKSDWINREEHQLGGRPTYLCVVDFQENGLIHFHVCVFGVRVVDGETETGEPTLSEKHVRGYWDEKKGIGSQVAVQPIHEREGDWILHEDGGGRQTVRLYLGKRIRQLADLVEKSPEELKQMATDGNLTMWRQAMFFATGKQYYTASESLETDAEDDSSGSKYSWVYLGTCRFEQIPQYVLDDAIVCRKGRPPPSGTGATAEVGAPAD</sequence>
<name>A0ABD5M6U9_9EURY</name>
<dbReference type="Proteomes" id="UP001567572">
    <property type="component" value="Unassembled WGS sequence"/>
</dbReference>
<keyword evidence="2" id="KW-1185">Reference proteome</keyword>
<dbReference type="AlphaFoldDB" id="A0ABD5M6U9"/>
<proteinExistence type="predicted"/>
<protein>
    <recommendedName>
        <fullName evidence="3">Transposase</fullName>
    </recommendedName>
</protein>
<evidence type="ECO:0000313" key="2">
    <source>
        <dbReference type="Proteomes" id="UP001567572"/>
    </source>
</evidence>
<organism evidence="1 2">
    <name type="scientific">Halorubrum miltondacostae</name>
    <dbReference type="NCBI Taxonomy" id="3076378"/>
    <lineage>
        <taxon>Archaea</taxon>
        <taxon>Methanobacteriati</taxon>
        <taxon>Methanobacteriota</taxon>
        <taxon>Stenosarchaea group</taxon>
        <taxon>Halobacteria</taxon>
        <taxon>Halobacteriales</taxon>
        <taxon>Haloferacaceae</taxon>
        <taxon>Halorubrum</taxon>
    </lineage>
</organism>
<reference evidence="1 2" key="1">
    <citation type="submission" date="2024-06" db="EMBL/GenBank/DDBJ databases">
        <title>Halorubrum miltondacostae sp. nov., a potential PHA producer isolated from an inland solar saltern in Rio Maior, Portugal.</title>
        <authorList>
            <person name="Albuquerque L."/>
            <person name="Viver T."/>
            <person name="Barroso C."/>
            <person name="Claudino R."/>
            <person name="Galvan M."/>
            <person name="Simoes G."/>
            <person name="Lobo Da Cunha A."/>
            <person name="Egas C."/>
        </authorList>
    </citation>
    <scope>NUCLEOTIDE SEQUENCE [LARGE SCALE GENOMIC DNA]</scope>
    <source>
        <strain evidence="1 2">RMP-11</strain>
    </source>
</reference>
<gene>
    <name evidence="1" type="ORF">ABNG04_17945</name>
</gene>
<accession>A0ABD5M6U9</accession>
<evidence type="ECO:0000313" key="1">
    <source>
        <dbReference type="EMBL" id="MEZ3165703.1"/>
    </source>
</evidence>